<dbReference type="InterPro" id="IPR001611">
    <property type="entry name" value="Leu-rich_rpt"/>
</dbReference>
<feature type="compositionally biased region" description="Polar residues" evidence="3">
    <location>
        <begin position="219"/>
        <end position="230"/>
    </location>
</feature>
<dbReference type="Pfam" id="PF00560">
    <property type="entry name" value="LRR_1"/>
    <property type="match status" value="2"/>
</dbReference>
<dbReference type="GeneID" id="54579424"/>
<dbReference type="SMART" id="SM00369">
    <property type="entry name" value="LRR_TYP"/>
    <property type="match status" value="11"/>
</dbReference>
<dbReference type="PANTHER" id="PTHR48051">
    <property type="match status" value="1"/>
</dbReference>
<proteinExistence type="predicted"/>
<dbReference type="Pfam" id="PF13855">
    <property type="entry name" value="LRR_8"/>
    <property type="match status" value="1"/>
</dbReference>
<feature type="compositionally biased region" description="Low complexity" evidence="3">
    <location>
        <begin position="168"/>
        <end position="182"/>
    </location>
</feature>
<protein>
    <submittedName>
        <fullName evidence="4">L domain-like protein</fullName>
    </submittedName>
</protein>
<reference evidence="4" key="1">
    <citation type="journal article" date="2020" name="Stud. Mycol.">
        <title>101 Dothideomycetes genomes: a test case for predicting lifestyles and emergence of pathogens.</title>
        <authorList>
            <person name="Haridas S."/>
            <person name="Albert R."/>
            <person name="Binder M."/>
            <person name="Bloem J."/>
            <person name="Labutti K."/>
            <person name="Salamov A."/>
            <person name="Andreopoulos B."/>
            <person name="Baker S."/>
            <person name="Barry K."/>
            <person name="Bills G."/>
            <person name="Bluhm B."/>
            <person name="Cannon C."/>
            <person name="Castanera R."/>
            <person name="Culley D."/>
            <person name="Daum C."/>
            <person name="Ezra D."/>
            <person name="Gonzalez J."/>
            <person name="Henrissat B."/>
            <person name="Kuo A."/>
            <person name="Liang C."/>
            <person name="Lipzen A."/>
            <person name="Lutzoni F."/>
            <person name="Magnuson J."/>
            <person name="Mondo S."/>
            <person name="Nolan M."/>
            <person name="Ohm R."/>
            <person name="Pangilinan J."/>
            <person name="Park H.-J."/>
            <person name="Ramirez L."/>
            <person name="Alfaro M."/>
            <person name="Sun H."/>
            <person name="Tritt A."/>
            <person name="Yoshinaga Y."/>
            <person name="Zwiers L.-H."/>
            <person name="Turgeon B."/>
            <person name="Goodwin S."/>
            <person name="Spatafora J."/>
            <person name="Crous P."/>
            <person name="Grigoriev I."/>
        </authorList>
    </citation>
    <scope>NUCLEOTIDE SEQUENCE</scope>
    <source>
        <strain evidence="4">CBS 122368</strain>
    </source>
</reference>
<dbReference type="SMART" id="SM00365">
    <property type="entry name" value="LRR_SD22"/>
    <property type="match status" value="5"/>
</dbReference>
<feature type="region of interest" description="Disordered" evidence="3">
    <location>
        <begin position="1"/>
        <end position="340"/>
    </location>
</feature>
<dbReference type="EMBL" id="ML987203">
    <property type="protein sequence ID" value="KAF2244361.1"/>
    <property type="molecule type" value="Genomic_DNA"/>
</dbReference>
<name>A0A6A6I205_9PLEO</name>
<feature type="compositionally biased region" description="Low complexity" evidence="3">
    <location>
        <begin position="63"/>
        <end position="76"/>
    </location>
</feature>
<dbReference type="PANTHER" id="PTHR48051:SF54">
    <property type="entry name" value="LEUCINE-RICH REPEAT-CONTAINING PROTEIN"/>
    <property type="match status" value="1"/>
</dbReference>
<dbReference type="AlphaFoldDB" id="A0A6A6I205"/>
<feature type="compositionally biased region" description="Polar residues" evidence="3">
    <location>
        <begin position="327"/>
        <end position="340"/>
    </location>
</feature>
<feature type="compositionally biased region" description="Polar residues" evidence="3">
    <location>
        <begin position="1"/>
        <end position="10"/>
    </location>
</feature>
<evidence type="ECO:0000313" key="5">
    <source>
        <dbReference type="Proteomes" id="UP000800094"/>
    </source>
</evidence>
<keyword evidence="2" id="KW-0677">Repeat</keyword>
<dbReference type="RefSeq" id="XP_033679365.1">
    <property type="nucleotide sequence ID" value="XM_033826094.1"/>
</dbReference>
<evidence type="ECO:0000256" key="2">
    <source>
        <dbReference type="ARBA" id="ARBA00022737"/>
    </source>
</evidence>
<dbReference type="SMART" id="SM00364">
    <property type="entry name" value="LRR_BAC"/>
    <property type="match status" value="7"/>
</dbReference>
<keyword evidence="5" id="KW-1185">Reference proteome</keyword>
<dbReference type="InterPro" id="IPR032675">
    <property type="entry name" value="LRR_dom_sf"/>
</dbReference>
<feature type="compositionally biased region" description="Basic and acidic residues" evidence="3">
    <location>
        <begin position="183"/>
        <end position="196"/>
    </location>
</feature>
<evidence type="ECO:0000256" key="3">
    <source>
        <dbReference type="SAM" id="MobiDB-lite"/>
    </source>
</evidence>
<feature type="compositionally biased region" description="Polar residues" evidence="3">
    <location>
        <begin position="300"/>
        <end position="314"/>
    </location>
</feature>
<dbReference type="Proteomes" id="UP000800094">
    <property type="component" value="Unassembled WGS sequence"/>
</dbReference>
<dbReference type="PROSITE" id="PS51450">
    <property type="entry name" value="LRR"/>
    <property type="match status" value="5"/>
</dbReference>
<organism evidence="4 5">
    <name type="scientific">Trematosphaeria pertusa</name>
    <dbReference type="NCBI Taxonomy" id="390896"/>
    <lineage>
        <taxon>Eukaryota</taxon>
        <taxon>Fungi</taxon>
        <taxon>Dikarya</taxon>
        <taxon>Ascomycota</taxon>
        <taxon>Pezizomycotina</taxon>
        <taxon>Dothideomycetes</taxon>
        <taxon>Pleosporomycetidae</taxon>
        <taxon>Pleosporales</taxon>
        <taxon>Massarineae</taxon>
        <taxon>Trematosphaeriaceae</taxon>
        <taxon>Trematosphaeria</taxon>
    </lineage>
</organism>
<keyword evidence="1" id="KW-0433">Leucine-rich repeat</keyword>
<gene>
    <name evidence="4" type="ORF">BU26DRAFT_491865</name>
</gene>
<evidence type="ECO:0000313" key="4">
    <source>
        <dbReference type="EMBL" id="KAF2244361.1"/>
    </source>
</evidence>
<evidence type="ECO:0000256" key="1">
    <source>
        <dbReference type="ARBA" id="ARBA00022614"/>
    </source>
</evidence>
<feature type="compositionally biased region" description="Basic and acidic residues" evidence="3">
    <location>
        <begin position="414"/>
        <end position="426"/>
    </location>
</feature>
<dbReference type="InterPro" id="IPR050216">
    <property type="entry name" value="LRR_domain-containing"/>
</dbReference>
<feature type="region of interest" description="Disordered" evidence="3">
    <location>
        <begin position="848"/>
        <end position="870"/>
    </location>
</feature>
<sequence length="1092" mass="118532">MEQQPSSIPVRTSGIPRPASRLPVLRSSGSQSQLRPASSTEHLRKKASISSISSTEQVRKRPSISSISKPSQPQPSLQKKTSRASLVRSNTPSTAASANTSSSRASLTSAIRRTIPSSARSSTSDASVFKKPIARPPSRQTRTRTTPQITPTSDTGHRDDVLGDLEGFRSASRASSRAGSRAGFREDEVEQVREQENETEAAKPAPRKARPSLSERTIESLSQLPSSPAGSKTRRRSSFFNGDKSMPPPLRPASALGNGRRPMTSDGTPQAAPTTPRRLAAGAQRGSMTAPGKRSVSAAIATNATTTPSKTSSLARPASTIKKQPLNPLQNIQTTPKLRPLSNSKTMLARTPKSRPSITRAFGQAISPPGTEAIPHTPSPGRQPAANKTPETSRKVSSSSAALREQIAKAKAARRSDVTPKLDDTPPKANSSQALRDQIAKAKAAAKRANAAQEPRTVTPPREAIVPDPAEIAEFDFGLDDPFNQRSKGSKSLLRKRVDAARVDGRLNIAAMGLSEMPEEVMEMYKYDPNDTTIAWGEVVDLTTIIAADNRFESLPDTMFPDVDMESAIEADDPGPQFGAIQNLDLHGNLLPQLPLGMRRLTQLSKLNLSRNKLTPEAWDVISQITSLRELKLAENGFQGAVPPSLGNLNQLETLDLQSNRLASLPPEIRELAHLRTLNIADNKLNALPTELFTSVPIIELVATKNAFSGSFFDVDTVPHLQTLHLSNNSLTSFCESGTILLPALKYLDLSANRLTSLPDMSSWTNLTTLLVGENKLSELPEGFLSLHQLRNADFTGNDLVKLDEKVALMEGLENLTLAANPLRDRKFLTMNTEDIKRDLLSRLEPSSVEDATKDDVETKEDTSGVENGWKLTPSGTLDLSFQNLTEIDEEAVASFAESNDVRQLYLQQNYLTAIPNVMEQLSFLTVLDVSKNNIANPLSHSLRLPKLRELRLNSNKMPSLANLTSYLSAPALQHLDVSNNRLSGSLPTLRDSFPKLMLLMASDNGISEVSAESLQGLKIVNLSNNDIERLEPQIGLHMGTLTSLDVEGNKFRVPNYAILKKGTDAILAWLKDKIPSPTEEFFSCGSGSSGF</sequence>
<dbReference type="GO" id="GO:0005737">
    <property type="term" value="C:cytoplasm"/>
    <property type="evidence" value="ECO:0007669"/>
    <property type="project" value="TreeGrafter"/>
</dbReference>
<dbReference type="OrthoDB" id="676979at2759"/>
<feature type="compositionally biased region" description="Polar residues" evidence="3">
    <location>
        <begin position="27"/>
        <end position="40"/>
    </location>
</feature>
<dbReference type="Gene3D" id="3.80.10.10">
    <property type="entry name" value="Ribonuclease Inhibitor"/>
    <property type="match status" value="2"/>
</dbReference>
<feature type="compositionally biased region" description="Low complexity" evidence="3">
    <location>
        <begin position="88"/>
        <end position="127"/>
    </location>
</feature>
<accession>A0A6A6I205</accession>
<feature type="region of interest" description="Disordered" evidence="3">
    <location>
        <begin position="361"/>
        <end position="438"/>
    </location>
</feature>
<feature type="compositionally biased region" description="Basic and acidic residues" evidence="3">
    <location>
        <begin position="851"/>
        <end position="863"/>
    </location>
</feature>
<feature type="compositionally biased region" description="Low complexity" evidence="3">
    <location>
        <begin position="136"/>
        <end position="153"/>
    </location>
</feature>
<dbReference type="SUPFAM" id="SSF52058">
    <property type="entry name" value="L domain-like"/>
    <property type="match status" value="2"/>
</dbReference>
<dbReference type="InterPro" id="IPR003591">
    <property type="entry name" value="Leu-rich_rpt_typical-subtyp"/>
</dbReference>